<evidence type="ECO:0000256" key="2">
    <source>
        <dbReference type="ARBA" id="ARBA00023015"/>
    </source>
</evidence>
<gene>
    <name evidence="5" type="primary">rfaH</name>
    <name evidence="5" type="ORF">PARC_a0568</name>
</gene>
<dbReference type="InterPro" id="IPR010215">
    <property type="entry name" value="Transcription_antiterm_RfaH"/>
</dbReference>
<organism evidence="5 6">
    <name type="scientific">Pseudoalteromonas arctica A 37-1-2</name>
    <dbReference type="NCBI Taxonomy" id="1117313"/>
    <lineage>
        <taxon>Bacteria</taxon>
        <taxon>Pseudomonadati</taxon>
        <taxon>Pseudomonadota</taxon>
        <taxon>Gammaproteobacteria</taxon>
        <taxon>Alteromonadales</taxon>
        <taxon>Pseudoalteromonadaceae</taxon>
        <taxon>Pseudoalteromonas</taxon>
    </lineage>
</organism>
<dbReference type="PANTHER" id="PTHR30265">
    <property type="entry name" value="RHO-INTERACTING TRANSCRIPTION TERMINATION FACTOR NUSG"/>
    <property type="match status" value="1"/>
</dbReference>
<accession>A0A290RYR6</accession>
<evidence type="ECO:0000313" key="6">
    <source>
        <dbReference type="Proteomes" id="UP000016505"/>
    </source>
</evidence>
<dbReference type="PANTHER" id="PTHR30265:SF7">
    <property type="entry name" value="TRANSCRIPTION ANTITERMINATION PROTEIN RFAH"/>
    <property type="match status" value="1"/>
</dbReference>
<keyword evidence="1" id="KW-0889">Transcription antitermination</keyword>
<keyword evidence="2" id="KW-0805">Transcription regulation</keyword>
<dbReference type="NCBIfam" id="NF006534">
    <property type="entry name" value="PRK09014.1"/>
    <property type="match status" value="1"/>
</dbReference>
<dbReference type="InterPro" id="IPR036735">
    <property type="entry name" value="NGN_dom_sf"/>
</dbReference>
<evidence type="ECO:0000259" key="4">
    <source>
        <dbReference type="SMART" id="SM00738"/>
    </source>
</evidence>
<dbReference type="GO" id="GO:0031564">
    <property type="term" value="P:transcription antitermination"/>
    <property type="evidence" value="ECO:0007669"/>
    <property type="project" value="UniProtKB-KW"/>
</dbReference>
<dbReference type="GO" id="GO:0005829">
    <property type="term" value="C:cytosol"/>
    <property type="evidence" value="ECO:0007669"/>
    <property type="project" value="TreeGrafter"/>
</dbReference>
<dbReference type="InterPro" id="IPR043425">
    <property type="entry name" value="NusG-like"/>
</dbReference>
<dbReference type="EMBL" id="CP011025">
    <property type="protein sequence ID" value="ATC85288.1"/>
    <property type="molecule type" value="Genomic_DNA"/>
</dbReference>
<dbReference type="NCBIfam" id="TIGR01955">
    <property type="entry name" value="RfaH"/>
    <property type="match status" value="1"/>
</dbReference>
<dbReference type="Gene3D" id="3.30.70.940">
    <property type="entry name" value="NusG, N-terminal domain"/>
    <property type="match status" value="1"/>
</dbReference>
<name>A0A290RYR6_9GAMM</name>
<dbReference type="OrthoDB" id="9790639at2"/>
<dbReference type="RefSeq" id="WP_010554150.1">
    <property type="nucleotide sequence ID" value="NZ_CP011025.1"/>
</dbReference>
<keyword evidence="3" id="KW-0804">Transcription</keyword>
<proteinExistence type="predicted"/>
<dbReference type="KEGG" id="part:PARC_a0568"/>
<reference evidence="5 6" key="1">
    <citation type="journal article" date="2012" name="J. Bacteriol.">
        <title>Genome sequences of type strains of seven species of the marine bacterium Pseudoalteromonas.</title>
        <authorList>
            <person name="Xie B.B."/>
            <person name="Shu Y.L."/>
            <person name="Qin Q.L."/>
            <person name="Rong J.C."/>
            <person name="Zhang X.Y."/>
            <person name="Chen X.L."/>
            <person name="Shi M."/>
            <person name="He H.L."/>
            <person name="Zhou B.C."/>
            <person name="Zhang Y.Z."/>
        </authorList>
    </citation>
    <scope>NUCLEOTIDE SEQUENCE [LARGE SCALE GENOMIC DNA]</scope>
    <source>
        <strain evidence="5 6">A 37-1-2</strain>
    </source>
</reference>
<evidence type="ECO:0000313" key="5">
    <source>
        <dbReference type="EMBL" id="ATC85288.1"/>
    </source>
</evidence>
<dbReference type="SUPFAM" id="SSF82679">
    <property type="entry name" value="N-utilization substance G protein NusG, N-terminal domain"/>
    <property type="match status" value="1"/>
</dbReference>
<dbReference type="SMART" id="SM00738">
    <property type="entry name" value="NGN"/>
    <property type="match status" value="1"/>
</dbReference>
<dbReference type="Pfam" id="PF02357">
    <property type="entry name" value="NusG"/>
    <property type="match status" value="1"/>
</dbReference>
<dbReference type="AlphaFoldDB" id="A0A290RYR6"/>
<dbReference type="GO" id="GO:0006354">
    <property type="term" value="P:DNA-templated transcription elongation"/>
    <property type="evidence" value="ECO:0007669"/>
    <property type="project" value="InterPro"/>
</dbReference>
<evidence type="ECO:0000256" key="1">
    <source>
        <dbReference type="ARBA" id="ARBA00022814"/>
    </source>
</evidence>
<feature type="domain" description="NusG-like N-terminal" evidence="4">
    <location>
        <begin position="1"/>
        <end position="100"/>
    </location>
</feature>
<sequence length="161" mass="18316">MESWYLVVCKPKQEERAKTNLQNQGIEAFYPKLTTERLVKGRRTVKQTALFPNYLFVCLDSKNGSFFAVKNTRGIGGFVSYGSNYQVVSKHIIDQLKNERSHTTESKTPKIGDAVSVNNDSFNNIQAIYKEPDGDLRSILLINLLNQKIEVSVDNKDIKQQ</sequence>
<evidence type="ECO:0000256" key="3">
    <source>
        <dbReference type="ARBA" id="ARBA00023163"/>
    </source>
</evidence>
<dbReference type="Proteomes" id="UP000016505">
    <property type="component" value="Chromosome I"/>
</dbReference>
<dbReference type="InterPro" id="IPR006645">
    <property type="entry name" value="NGN-like_dom"/>
</dbReference>
<protein>
    <submittedName>
        <fullName evidence="5">Transcriptional antiterminator RfaH</fullName>
    </submittedName>
</protein>
<dbReference type="CDD" id="cd09892">
    <property type="entry name" value="NGN_SP_RfaH"/>
    <property type="match status" value="1"/>
</dbReference>